<proteinExistence type="predicted"/>
<gene>
    <name evidence="1" type="ORF">HNY73_008090</name>
</gene>
<protein>
    <submittedName>
        <fullName evidence="1">Uncharacterized protein</fullName>
    </submittedName>
</protein>
<reference evidence="1" key="1">
    <citation type="journal article" date="2020" name="bioRxiv">
        <title>Chromosome-level reference genome of the European wasp spider Argiope bruennichi: a resource for studies on range expansion and evolutionary adaptation.</title>
        <authorList>
            <person name="Sheffer M.M."/>
            <person name="Hoppe A."/>
            <person name="Krehenwinkel H."/>
            <person name="Uhl G."/>
            <person name="Kuss A.W."/>
            <person name="Jensen L."/>
            <person name="Jensen C."/>
            <person name="Gillespie R.G."/>
            <person name="Hoff K.J."/>
            <person name="Prost S."/>
        </authorList>
    </citation>
    <scope>NUCLEOTIDE SEQUENCE</scope>
</reference>
<evidence type="ECO:0000313" key="1">
    <source>
        <dbReference type="EMBL" id="KAF8786369.1"/>
    </source>
</evidence>
<organism evidence="1 2">
    <name type="scientific">Argiope bruennichi</name>
    <name type="common">Wasp spider</name>
    <name type="synonym">Aranea bruennichi</name>
    <dbReference type="NCBI Taxonomy" id="94029"/>
    <lineage>
        <taxon>Eukaryota</taxon>
        <taxon>Metazoa</taxon>
        <taxon>Ecdysozoa</taxon>
        <taxon>Arthropoda</taxon>
        <taxon>Chelicerata</taxon>
        <taxon>Arachnida</taxon>
        <taxon>Araneae</taxon>
        <taxon>Araneomorphae</taxon>
        <taxon>Entelegynae</taxon>
        <taxon>Araneoidea</taxon>
        <taxon>Araneidae</taxon>
        <taxon>Argiope</taxon>
    </lineage>
</organism>
<dbReference type="EMBL" id="JABXBU010000015">
    <property type="protein sequence ID" value="KAF8786369.1"/>
    <property type="molecule type" value="Genomic_DNA"/>
</dbReference>
<comment type="caution">
    <text evidence="1">The sequence shown here is derived from an EMBL/GenBank/DDBJ whole genome shotgun (WGS) entry which is preliminary data.</text>
</comment>
<name>A0A8T0FAA1_ARGBR</name>
<dbReference type="Proteomes" id="UP000807504">
    <property type="component" value="Unassembled WGS sequence"/>
</dbReference>
<evidence type="ECO:0000313" key="2">
    <source>
        <dbReference type="Proteomes" id="UP000807504"/>
    </source>
</evidence>
<accession>A0A8T0FAA1</accession>
<sequence>MVVHCVVGNGCGAEIVKAMEWVMCMIRGGMDNMYVVRGDVGNVCRFHIVEFAVVWVMCIWFSCCGGVGNVCVWFSCCGGMTNVCVCGFHVVVEWLMCVCGFSCCGGVGNMCMCVWFSYCDGRGGVGNEWNCIRWWFVA</sequence>
<reference evidence="1" key="2">
    <citation type="submission" date="2020-06" db="EMBL/GenBank/DDBJ databases">
        <authorList>
            <person name="Sheffer M."/>
        </authorList>
    </citation>
    <scope>NUCLEOTIDE SEQUENCE</scope>
</reference>
<keyword evidence="2" id="KW-1185">Reference proteome</keyword>
<dbReference type="AlphaFoldDB" id="A0A8T0FAA1"/>